<dbReference type="STRING" id="1314790.A0A1Y1YFL3"/>
<dbReference type="EMBL" id="MCFE01000145">
    <property type="protein sequence ID" value="ORX96830.1"/>
    <property type="molecule type" value="Genomic_DNA"/>
</dbReference>
<keyword evidence="2 6" id="KW-0547">Nucleotide-binding</keyword>
<dbReference type="GO" id="GO:0035999">
    <property type="term" value="P:tetrahydrofolate interconversion"/>
    <property type="evidence" value="ECO:0007669"/>
    <property type="project" value="TreeGrafter"/>
</dbReference>
<dbReference type="AlphaFoldDB" id="A0A1Y1YFL3"/>
<feature type="binding site" evidence="6">
    <location>
        <begin position="141"/>
        <end position="149"/>
    </location>
    <ligand>
        <name>ATP</name>
        <dbReference type="ChEBI" id="CHEBI:30616"/>
    </ligand>
</feature>
<dbReference type="GO" id="GO:0009396">
    <property type="term" value="P:folic acid-containing compound biosynthetic process"/>
    <property type="evidence" value="ECO:0007669"/>
    <property type="project" value="TreeGrafter"/>
</dbReference>
<evidence type="ECO:0000313" key="8">
    <source>
        <dbReference type="EMBL" id="ORX96830.1"/>
    </source>
</evidence>
<evidence type="ECO:0000256" key="1">
    <source>
        <dbReference type="ARBA" id="ARBA00010638"/>
    </source>
</evidence>
<dbReference type="GO" id="GO:0005524">
    <property type="term" value="F:ATP binding"/>
    <property type="evidence" value="ECO:0007669"/>
    <property type="project" value="UniProtKB-KW"/>
</dbReference>
<dbReference type="GO" id="GO:0046872">
    <property type="term" value="F:metal ion binding"/>
    <property type="evidence" value="ECO:0007669"/>
    <property type="project" value="UniProtKB-KW"/>
</dbReference>
<evidence type="ECO:0000256" key="3">
    <source>
        <dbReference type="ARBA" id="ARBA00022840"/>
    </source>
</evidence>
<evidence type="ECO:0000256" key="2">
    <source>
        <dbReference type="ARBA" id="ARBA00022741"/>
    </source>
</evidence>
<feature type="binding site" evidence="6">
    <location>
        <begin position="8"/>
        <end position="12"/>
    </location>
    <ligand>
        <name>ATP</name>
        <dbReference type="ChEBI" id="CHEBI:30616"/>
    </ligand>
</feature>
<dbReference type="EC" id="6.3.3.2" evidence="5 7"/>
<name>A0A1Y1YFL3_9FUNG</name>
<dbReference type="FunFam" id="3.40.50.10420:FF:000007">
    <property type="entry name" value="5-formyltetrahydrofolate cyclo-ligase"/>
    <property type="match status" value="1"/>
</dbReference>
<feature type="binding site" evidence="6">
    <location>
        <position position="59"/>
    </location>
    <ligand>
        <name>substrate</name>
    </ligand>
</feature>
<protein>
    <recommendedName>
        <fullName evidence="5 7">5-formyltetrahydrofolate cyclo-ligase</fullName>
        <ecNumber evidence="5 7">6.3.3.2</ecNumber>
    </recommendedName>
</protein>
<keyword evidence="9" id="KW-1185">Reference proteome</keyword>
<organism evidence="8 9">
    <name type="scientific">Basidiobolus meristosporus CBS 931.73</name>
    <dbReference type="NCBI Taxonomy" id="1314790"/>
    <lineage>
        <taxon>Eukaryota</taxon>
        <taxon>Fungi</taxon>
        <taxon>Fungi incertae sedis</taxon>
        <taxon>Zoopagomycota</taxon>
        <taxon>Entomophthoromycotina</taxon>
        <taxon>Basidiobolomycetes</taxon>
        <taxon>Basidiobolales</taxon>
        <taxon>Basidiobolaceae</taxon>
        <taxon>Basidiobolus</taxon>
    </lineage>
</organism>
<dbReference type="NCBIfam" id="TIGR02727">
    <property type="entry name" value="MTHFS_bact"/>
    <property type="match status" value="1"/>
</dbReference>
<dbReference type="OrthoDB" id="2015992at2759"/>
<evidence type="ECO:0000313" key="9">
    <source>
        <dbReference type="Proteomes" id="UP000193498"/>
    </source>
</evidence>
<accession>A0A1Y1YFL3</accession>
<comment type="catalytic activity">
    <reaction evidence="4 7">
        <text>(6S)-5-formyl-5,6,7,8-tetrahydrofolate + ATP = (6R)-5,10-methenyltetrahydrofolate + ADP + phosphate</text>
        <dbReference type="Rhea" id="RHEA:10488"/>
        <dbReference type="ChEBI" id="CHEBI:30616"/>
        <dbReference type="ChEBI" id="CHEBI:43474"/>
        <dbReference type="ChEBI" id="CHEBI:57455"/>
        <dbReference type="ChEBI" id="CHEBI:57457"/>
        <dbReference type="ChEBI" id="CHEBI:456216"/>
        <dbReference type="EC" id="6.3.3.2"/>
    </reaction>
</comment>
<dbReference type="Pfam" id="PF01812">
    <property type="entry name" value="5-FTHF_cyc-lig"/>
    <property type="match status" value="1"/>
</dbReference>
<keyword evidence="8" id="KW-0436">Ligase</keyword>
<comment type="cofactor">
    <cofactor evidence="7">
        <name>Mg(2+)</name>
        <dbReference type="ChEBI" id="CHEBI:18420"/>
    </cofactor>
</comment>
<gene>
    <name evidence="8" type="ORF">K493DRAFT_17297</name>
</gene>
<keyword evidence="3 6" id="KW-0067">ATP-binding</keyword>
<evidence type="ECO:0000256" key="6">
    <source>
        <dbReference type="PIRSR" id="PIRSR006806-1"/>
    </source>
</evidence>
<dbReference type="PIRSF" id="PIRSF006806">
    <property type="entry name" value="FTHF_cligase"/>
    <property type="match status" value="1"/>
</dbReference>
<dbReference type="PANTHER" id="PTHR23407:SF1">
    <property type="entry name" value="5-FORMYLTETRAHYDROFOLATE CYCLO-LIGASE"/>
    <property type="match status" value="1"/>
</dbReference>
<dbReference type="GO" id="GO:0030272">
    <property type="term" value="F:5-formyltetrahydrofolate cyclo-ligase activity"/>
    <property type="evidence" value="ECO:0007669"/>
    <property type="project" value="UniProtKB-EC"/>
</dbReference>
<evidence type="ECO:0000256" key="7">
    <source>
        <dbReference type="RuleBase" id="RU361279"/>
    </source>
</evidence>
<dbReference type="Proteomes" id="UP000193498">
    <property type="component" value="Unassembled WGS sequence"/>
</dbReference>
<reference evidence="8 9" key="1">
    <citation type="submission" date="2016-07" db="EMBL/GenBank/DDBJ databases">
        <title>Pervasive Adenine N6-methylation of Active Genes in Fungi.</title>
        <authorList>
            <consortium name="DOE Joint Genome Institute"/>
            <person name="Mondo S.J."/>
            <person name="Dannebaum R.O."/>
            <person name="Kuo R.C."/>
            <person name="Labutti K."/>
            <person name="Haridas S."/>
            <person name="Kuo A."/>
            <person name="Salamov A."/>
            <person name="Ahrendt S.R."/>
            <person name="Lipzen A."/>
            <person name="Sullivan W."/>
            <person name="Andreopoulos W.B."/>
            <person name="Clum A."/>
            <person name="Lindquist E."/>
            <person name="Daum C."/>
            <person name="Ramamoorthy G.K."/>
            <person name="Gryganskyi A."/>
            <person name="Culley D."/>
            <person name="Magnuson J.K."/>
            <person name="James T.Y."/>
            <person name="O'Malley M.A."/>
            <person name="Stajich J.E."/>
            <person name="Spatafora J.W."/>
            <person name="Visel A."/>
            <person name="Grigoriev I.V."/>
        </authorList>
    </citation>
    <scope>NUCLEOTIDE SEQUENCE [LARGE SCALE GENOMIC DNA]</scope>
    <source>
        <strain evidence="8 9">CBS 931.73</strain>
    </source>
</reference>
<dbReference type="PANTHER" id="PTHR23407">
    <property type="entry name" value="ATPASE INHIBITOR/5-FORMYLTETRAHYDROFOLATE CYCLO-LIGASE"/>
    <property type="match status" value="1"/>
</dbReference>
<comment type="caution">
    <text evidence="8">The sequence shown here is derived from an EMBL/GenBank/DDBJ whole genome shotgun (WGS) entry which is preliminary data.</text>
</comment>
<dbReference type="InterPro" id="IPR024185">
    <property type="entry name" value="FTHF_cligase-like_sf"/>
</dbReference>
<keyword evidence="7" id="KW-0460">Magnesium</keyword>
<evidence type="ECO:0000256" key="5">
    <source>
        <dbReference type="ARBA" id="ARBA00038966"/>
    </source>
</evidence>
<comment type="similarity">
    <text evidence="1 7">Belongs to the 5-formyltetrahydrofolate cyclo-ligase family.</text>
</comment>
<dbReference type="InterPro" id="IPR037171">
    <property type="entry name" value="NagB/RpiA_transferase-like"/>
</dbReference>
<dbReference type="GO" id="GO:0005739">
    <property type="term" value="C:mitochondrion"/>
    <property type="evidence" value="ECO:0007669"/>
    <property type="project" value="TreeGrafter"/>
</dbReference>
<dbReference type="Gene3D" id="3.40.50.10420">
    <property type="entry name" value="NagB/RpiA/CoA transferase-like"/>
    <property type="match status" value="1"/>
</dbReference>
<dbReference type="SUPFAM" id="SSF100950">
    <property type="entry name" value="NagB/RpiA/CoA transferase-like"/>
    <property type="match status" value="1"/>
</dbReference>
<dbReference type="InParanoid" id="A0A1Y1YFL3"/>
<feature type="binding site" evidence="6">
    <location>
        <position position="54"/>
    </location>
    <ligand>
        <name>substrate</name>
    </ligand>
</feature>
<keyword evidence="7" id="KW-0479">Metal-binding</keyword>
<dbReference type="FunCoup" id="A0A1Y1YFL3">
    <property type="interactions" value="277"/>
</dbReference>
<sequence>MQSIKVLKNAIRKDMRTKMRSLPKDSLLEQTRSVQKKVLGLEELHKSSRVGIYLSLPTEISTTELLRELFKQNKACYVPRWGNNHMDMVRLTSWSDYEGLPVNSFGIPEPAHEEKRINAFEEGGLDVLIMPGLAFDKFGNRLGRGKGYYDRYLNNYQSLGKSFNRKAAFQKPFLVGLALNEQISGAPIPTDEFDNQVDLVITSKRNIHKQHGA</sequence>
<dbReference type="InterPro" id="IPR002698">
    <property type="entry name" value="FTHF_cligase"/>
</dbReference>
<evidence type="ECO:0000256" key="4">
    <source>
        <dbReference type="ARBA" id="ARBA00036539"/>
    </source>
</evidence>
<proteinExistence type="inferred from homology"/>